<feature type="binding site" evidence="7">
    <location>
        <begin position="74"/>
        <end position="75"/>
    </location>
    <ligand>
        <name>substrate</name>
    </ligand>
</feature>
<dbReference type="FunFam" id="3.40.50.1860:FF:000001">
    <property type="entry name" value="Glutamate racemase"/>
    <property type="match status" value="1"/>
</dbReference>
<keyword evidence="3 7" id="KW-0133">Cell shape</keyword>
<dbReference type="PANTHER" id="PTHR21198">
    <property type="entry name" value="GLUTAMATE RACEMASE"/>
    <property type="match status" value="1"/>
</dbReference>
<dbReference type="EC" id="5.1.1.3" evidence="2 7"/>
<dbReference type="PROSITE" id="PS00923">
    <property type="entry name" value="ASP_GLU_RACEMASE_1"/>
    <property type="match status" value="1"/>
</dbReference>
<evidence type="ECO:0000256" key="6">
    <source>
        <dbReference type="ARBA" id="ARBA00023316"/>
    </source>
</evidence>
<comment type="similarity">
    <text evidence="7">Belongs to the aspartate/glutamate racemases family.</text>
</comment>
<dbReference type="EMBL" id="CP025120">
    <property type="protein sequence ID" value="AUD77826.1"/>
    <property type="molecule type" value="Genomic_DNA"/>
</dbReference>
<feature type="active site" description="Proton donor/acceptor" evidence="7">
    <location>
        <position position="183"/>
    </location>
</feature>
<dbReference type="InterPro" id="IPR015942">
    <property type="entry name" value="Asp/Glu/hydantoin_racemase"/>
</dbReference>
<dbReference type="NCBIfam" id="TIGR00067">
    <property type="entry name" value="glut_race"/>
    <property type="match status" value="1"/>
</dbReference>
<dbReference type="InterPro" id="IPR018187">
    <property type="entry name" value="Asp/Glu_racemase_AS_1"/>
</dbReference>
<evidence type="ECO:0000313" key="8">
    <source>
        <dbReference type="EMBL" id="AUD77826.1"/>
    </source>
</evidence>
<comment type="function">
    <text evidence="7">Provides the (R)-glutamate required for cell wall biosynthesis.</text>
</comment>
<gene>
    <name evidence="7 8" type="primary">murI</name>
    <name evidence="8" type="ORF">CW740_00675</name>
</gene>
<feature type="active site" description="Proton donor/acceptor" evidence="7">
    <location>
        <position position="73"/>
    </location>
</feature>
<keyword evidence="5 7" id="KW-0413">Isomerase</keyword>
<evidence type="ECO:0000256" key="5">
    <source>
        <dbReference type="ARBA" id="ARBA00023235"/>
    </source>
</evidence>
<accession>A0A2K9ABS9</accession>
<dbReference type="HAMAP" id="MF_00258">
    <property type="entry name" value="Glu_racemase"/>
    <property type="match status" value="1"/>
</dbReference>
<dbReference type="GO" id="GO:0008881">
    <property type="term" value="F:glutamate racemase activity"/>
    <property type="evidence" value="ECO:0007669"/>
    <property type="project" value="UniProtKB-UniRule"/>
</dbReference>
<dbReference type="PANTHER" id="PTHR21198:SF2">
    <property type="entry name" value="GLUTAMATE RACEMASE"/>
    <property type="match status" value="1"/>
</dbReference>
<keyword evidence="6 7" id="KW-0961">Cell wall biogenesis/degradation</keyword>
<evidence type="ECO:0000256" key="7">
    <source>
        <dbReference type="HAMAP-Rule" id="MF_00258"/>
    </source>
</evidence>
<dbReference type="OrthoDB" id="9801055at2"/>
<dbReference type="InterPro" id="IPR033134">
    <property type="entry name" value="Asp/Glu_racemase_AS_2"/>
</dbReference>
<dbReference type="GO" id="GO:0008360">
    <property type="term" value="P:regulation of cell shape"/>
    <property type="evidence" value="ECO:0007669"/>
    <property type="project" value="UniProtKB-KW"/>
</dbReference>
<sequence length="272" mass="30307">MSKAPIGVFDSGVGGLTILKAIRDHLPNENLLYVADSAYAPYGRLPKEILHKRCTHIARFFVEQGAKAMVIACNTATAVMAEWLRKEFDIPIIAMEPAIKPAALATRSGKIGVFATDNTLKSDRYQKLLIEYAKDKKVFESSCEGFVELVESGDLNSVEAFQLVEKYLQPMIDEHIDVLVLGCTHYPFLAPLMRKISSQQVAGNQELQIIHTADAVSLQLTRVLAEHDLLNFKDQEYVRYFTSGDAERASTIFSQLLLENISVAELPDNCKK</sequence>
<dbReference type="Proteomes" id="UP000232693">
    <property type="component" value="Chromosome"/>
</dbReference>
<dbReference type="PROSITE" id="PS00924">
    <property type="entry name" value="ASP_GLU_RACEMASE_2"/>
    <property type="match status" value="1"/>
</dbReference>
<dbReference type="SUPFAM" id="SSF53681">
    <property type="entry name" value="Aspartate/glutamate racemase"/>
    <property type="match status" value="2"/>
</dbReference>
<dbReference type="RefSeq" id="WP_106645748.1">
    <property type="nucleotide sequence ID" value="NZ_BMGO01000001.1"/>
</dbReference>
<evidence type="ECO:0000313" key="9">
    <source>
        <dbReference type="Proteomes" id="UP000232693"/>
    </source>
</evidence>
<dbReference type="GO" id="GO:0071555">
    <property type="term" value="P:cell wall organization"/>
    <property type="evidence" value="ECO:0007669"/>
    <property type="project" value="UniProtKB-KW"/>
</dbReference>
<feature type="binding site" evidence="7">
    <location>
        <begin position="184"/>
        <end position="185"/>
    </location>
    <ligand>
        <name>substrate</name>
    </ligand>
</feature>
<dbReference type="InterPro" id="IPR001920">
    <property type="entry name" value="Asp/Glu_race"/>
</dbReference>
<dbReference type="UniPathway" id="UPA00219"/>
<evidence type="ECO:0000256" key="2">
    <source>
        <dbReference type="ARBA" id="ARBA00013090"/>
    </source>
</evidence>
<feature type="binding site" evidence="7">
    <location>
        <begin position="10"/>
        <end position="11"/>
    </location>
    <ligand>
        <name>substrate</name>
    </ligand>
</feature>
<dbReference type="Pfam" id="PF01177">
    <property type="entry name" value="Asp_Glu_race"/>
    <property type="match status" value="1"/>
</dbReference>
<dbReference type="AlphaFoldDB" id="A0A2K9ABS9"/>
<organism evidence="8 9">
    <name type="scientific">Kangiella profundi</name>
    <dbReference type="NCBI Taxonomy" id="1561924"/>
    <lineage>
        <taxon>Bacteria</taxon>
        <taxon>Pseudomonadati</taxon>
        <taxon>Pseudomonadota</taxon>
        <taxon>Gammaproteobacteria</taxon>
        <taxon>Kangiellales</taxon>
        <taxon>Kangiellaceae</taxon>
        <taxon>Kangiella</taxon>
    </lineage>
</organism>
<keyword evidence="9" id="KW-1185">Reference proteome</keyword>
<comment type="catalytic activity">
    <reaction evidence="1 7">
        <text>L-glutamate = D-glutamate</text>
        <dbReference type="Rhea" id="RHEA:12813"/>
        <dbReference type="ChEBI" id="CHEBI:29985"/>
        <dbReference type="ChEBI" id="CHEBI:29986"/>
        <dbReference type="EC" id="5.1.1.3"/>
    </reaction>
</comment>
<evidence type="ECO:0000256" key="1">
    <source>
        <dbReference type="ARBA" id="ARBA00001602"/>
    </source>
</evidence>
<proteinExistence type="inferred from homology"/>
<dbReference type="KEGG" id="kpd:CW740_00675"/>
<dbReference type="Gene3D" id="3.40.50.1860">
    <property type="match status" value="2"/>
</dbReference>
<comment type="pathway">
    <text evidence="7">Cell wall biogenesis; peptidoglycan biosynthesis.</text>
</comment>
<dbReference type="GO" id="GO:0009252">
    <property type="term" value="P:peptidoglycan biosynthetic process"/>
    <property type="evidence" value="ECO:0007669"/>
    <property type="project" value="UniProtKB-UniRule"/>
</dbReference>
<name>A0A2K9ABS9_9GAMM</name>
<evidence type="ECO:0000256" key="4">
    <source>
        <dbReference type="ARBA" id="ARBA00022984"/>
    </source>
</evidence>
<feature type="binding site" evidence="7">
    <location>
        <begin position="42"/>
        <end position="43"/>
    </location>
    <ligand>
        <name>substrate</name>
    </ligand>
</feature>
<reference evidence="8 9" key="1">
    <citation type="submission" date="2017-12" db="EMBL/GenBank/DDBJ databases">
        <title>Kangiella profundi FT102 completed genome.</title>
        <authorList>
            <person name="Xu J."/>
            <person name="Wang J."/>
            <person name="Lu Y."/>
        </authorList>
    </citation>
    <scope>NUCLEOTIDE SEQUENCE [LARGE SCALE GENOMIC DNA]</scope>
    <source>
        <strain evidence="8 9">FT102</strain>
    </source>
</reference>
<evidence type="ECO:0000256" key="3">
    <source>
        <dbReference type="ARBA" id="ARBA00022960"/>
    </source>
</evidence>
<keyword evidence="4 7" id="KW-0573">Peptidoglycan synthesis</keyword>
<protein>
    <recommendedName>
        <fullName evidence="2 7">Glutamate racemase</fullName>
        <ecNumber evidence="2 7">5.1.1.3</ecNumber>
    </recommendedName>
</protein>
<dbReference type="InterPro" id="IPR004391">
    <property type="entry name" value="Glu_race"/>
</dbReference>